<protein>
    <submittedName>
        <fullName evidence="2">Uncharacterized protein</fullName>
    </submittedName>
</protein>
<dbReference type="AlphaFoldDB" id="A0AAN6P875"/>
<keyword evidence="1" id="KW-0812">Transmembrane</keyword>
<evidence type="ECO:0000313" key="3">
    <source>
        <dbReference type="Proteomes" id="UP001303115"/>
    </source>
</evidence>
<organism evidence="2 3">
    <name type="scientific">Parachaetomium inaequale</name>
    <dbReference type="NCBI Taxonomy" id="2588326"/>
    <lineage>
        <taxon>Eukaryota</taxon>
        <taxon>Fungi</taxon>
        <taxon>Dikarya</taxon>
        <taxon>Ascomycota</taxon>
        <taxon>Pezizomycotina</taxon>
        <taxon>Sordariomycetes</taxon>
        <taxon>Sordariomycetidae</taxon>
        <taxon>Sordariales</taxon>
        <taxon>Chaetomiaceae</taxon>
        <taxon>Parachaetomium</taxon>
    </lineage>
</organism>
<accession>A0AAN6P875</accession>
<reference evidence="3" key="1">
    <citation type="journal article" date="2023" name="Mol. Phylogenet. Evol.">
        <title>Genome-scale phylogeny and comparative genomics of the fungal order Sordariales.</title>
        <authorList>
            <person name="Hensen N."/>
            <person name="Bonometti L."/>
            <person name="Westerberg I."/>
            <person name="Brannstrom I.O."/>
            <person name="Guillou S."/>
            <person name="Cros-Aarteil S."/>
            <person name="Calhoun S."/>
            <person name="Haridas S."/>
            <person name="Kuo A."/>
            <person name="Mondo S."/>
            <person name="Pangilinan J."/>
            <person name="Riley R."/>
            <person name="LaButti K."/>
            <person name="Andreopoulos B."/>
            <person name="Lipzen A."/>
            <person name="Chen C."/>
            <person name="Yan M."/>
            <person name="Daum C."/>
            <person name="Ng V."/>
            <person name="Clum A."/>
            <person name="Steindorff A."/>
            <person name="Ohm R.A."/>
            <person name="Martin F."/>
            <person name="Silar P."/>
            <person name="Natvig D.O."/>
            <person name="Lalanne C."/>
            <person name="Gautier V."/>
            <person name="Ament-Velasquez S.L."/>
            <person name="Kruys A."/>
            <person name="Hutchinson M.I."/>
            <person name="Powell A.J."/>
            <person name="Barry K."/>
            <person name="Miller A.N."/>
            <person name="Grigoriev I.V."/>
            <person name="Debuchy R."/>
            <person name="Gladieux P."/>
            <person name="Hiltunen Thoren M."/>
            <person name="Johannesson H."/>
        </authorList>
    </citation>
    <scope>NUCLEOTIDE SEQUENCE [LARGE SCALE GENOMIC DNA]</scope>
    <source>
        <strain evidence="3">CBS 284.82</strain>
    </source>
</reference>
<evidence type="ECO:0000256" key="1">
    <source>
        <dbReference type="SAM" id="Phobius"/>
    </source>
</evidence>
<keyword evidence="1" id="KW-1133">Transmembrane helix</keyword>
<keyword evidence="1" id="KW-0472">Membrane</keyword>
<keyword evidence="3" id="KW-1185">Reference proteome</keyword>
<comment type="caution">
    <text evidence="2">The sequence shown here is derived from an EMBL/GenBank/DDBJ whole genome shotgun (WGS) entry which is preliminary data.</text>
</comment>
<name>A0AAN6P875_9PEZI</name>
<feature type="transmembrane region" description="Helical" evidence="1">
    <location>
        <begin position="100"/>
        <end position="122"/>
    </location>
</feature>
<dbReference type="Proteomes" id="UP001303115">
    <property type="component" value="Unassembled WGS sequence"/>
</dbReference>
<gene>
    <name evidence="2" type="ORF">C8A01DRAFT_40078</name>
</gene>
<evidence type="ECO:0000313" key="2">
    <source>
        <dbReference type="EMBL" id="KAK4033475.1"/>
    </source>
</evidence>
<sequence length="148" mass="16286">MLYPNVTNEKDKPEQGMESFSYMNSTVGKEFPMYMPHNMMGRWPTDLHGYGSFTRQGRGRLSILCGPTSPPQPSSARAGSIPVHPIGSRVTYDMRYGVPAALVLLLWLGVIVVAAVGCTSCYRAGFATPRRRIGQLPVGRVFTTFLCP</sequence>
<dbReference type="EMBL" id="MU854528">
    <property type="protein sequence ID" value="KAK4033475.1"/>
    <property type="molecule type" value="Genomic_DNA"/>
</dbReference>
<proteinExistence type="predicted"/>